<dbReference type="PANTHER" id="PTHR22576">
    <property type="entry name" value="MUCOSA ASSOCIATED LYMPHOID TISSUE LYMPHOMA TRANSLOCATION PROTEIN 1/PARACASPASE"/>
    <property type="match status" value="1"/>
</dbReference>
<gene>
    <name evidence="4" type="ordered locus">Sfum_0556</name>
</gene>
<dbReference type="InterPro" id="IPR011600">
    <property type="entry name" value="Pept_C14_caspase"/>
</dbReference>
<dbReference type="SMART" id="SM00115">
    <property type="entry name" value="CASc"/>
    <property type="match status" value="1"/>
</dbReference>
<dbReference type="InParanoid" id="A0LFQ3"/>
<keyword evidence="2" id="KW-0732">Signal</keyword>
<dbReference type="InterPro" id="IPR005532">
    <property type="entry name" value="SUMF_dom"/>
</dbReference>
<dbReference type="Proteomes" id="UP000001784">
    <property type="component" value="Chromosome"/>
</dbReference>
<accession>A0LFQ3</accession>
<dbReference type="AlphaFoldDB" id="A0LFQ3"/>
<proteinExistence type="inferred from homology"/>
<dbReference type="InterPro" id="IPR052039">
    <property type="entry name" value="Caspase-related_regulators"/>
</dbReference>
<feature type="signal peptide" evidence="2">
    <location>
        <begin position="1"/>
        <end position="19"/>
    </location>
</feature>
<dbReference type="InterPro" id="IPR042095">
    <property type="entry name" value="SUMF_sf"/>
</dbReference>
<comment type="similarity">
    <text evidence="1">Belongs to the peptidase C14A family.</text>
</comment>
<dbReference type="InterPro" id="IPR029030">
    <property type="entry name" value="Caspase-like_dom_sf"/>
</dbReference>
<dbReference type="Pfam" id="PF03781">
    <property type="entry name" value="FGE-sulfatase"/>
    <property type="match status" value="1"/>
</dbReference>
<dbReference type="InterPro" id="IPR015917">
    <property type="entry name" value="Pept_C14A"/>
</dbReference>
<dbReference type="SUPFAM" id="SSF52129">
    <property type="entry name" value="Caspase-like"/>
    <property type="match status" value="1"/>
</dbReference>
<dbReference type="eggNOG" id="COG4249">
    <property type="taxonomic scope" value="Bacteria"/>
</dbReference>
<name>A0LFQ3_SYNFM</name>
<keyword evidence="5" id="KW-1185">Reference proteome</keyword>
<dbReference type="STRING" id="335543.Sfum_0556"/>
<dbReference type="Pfam" id="PF00656">
    <property type="entry name" value="Peptidase_C14"/>
    <property type="match status" value="1"/>
</dbReference>
<dbReference type="SUPFAM" id="SSF56436">
    <property type="entry name" value="C-type lectin-like"/>
    <property type="match status" value="1"/>
</dbReference>
<evidence type="ECO:0000313" key="5">
    <source>
        <dbReference type="Proteomes" id="UP000001784"/>
    </source>
</evidence>
<protein>
    <submittedName>
        <fullName evidence="4">Peptidase C14, caspase catalytic subunit p20</fullName>
    </submittedName>
</protein>
<evidence type="ECO:0000256" key="1">
    <source>
        <dbReference type="ARBA" id="ARBA00010134"/>
    </source>
</evidence>
<dbReference type="GO" id="GO:0006508">
    <property type="term" value="P:proteolysis"/>
    <property type="evidence" value="ECO:0007669"/>
    <property type="project" value="InterPro"/>
</dbReference>
<dbReference type="InterPro" id="IPR016187">
    <property type="entry name" value="CTDL_fold"/>
</dbReference>
<evidence type="ECO:0000259" key="3">
    <source>
        <dbReference type="PROSITE" id="PS50208"/>
    </source>
</evidence>
<evidence type="ECO:0000256" key="2">
    <source>
        <dbReference type="SAM" id="SignalP"/>
    </source>
</evidence>
<dbReference type="PANTHER" id="PTHR22576:SF37">
    <property type="entry name" value="MUCOSA-ASSOCIATED LYMPHOID TISSUE LYMPHOMA TRANSLOCATION PROTEIN 1"/>
    <property type="match status" value="1"/>
</dbReference>
<dbReference type="RefSeq" id="WP_011697428.1">
    <property type="nucleotide sequence ID" value="NC_008554.1"/>
</dbReference>
<dbReference type="PROSITE" id="PS50208">
    <property type="entry name" value="CASPASE_P20"/>
    <property type="match status" value="1"/>
</dbReference>
<evidence type="ECO:0000313" key="4">
    <source>
        <dbReference type="EMBL" id="ABK16255.1"/>
    </source>
</evidence>
<sequence precursor="true">MLGLSTKTFLLMMATVLLAASGPVDRVWGADAAPPVENASQAEQRTALVIGNGAYASAPLRNAVNDARTMGETLKGLGFDVVEHENLNQKEMKKEIQAFGQRLLKGGVGLFYYAGHGMQVNGRNYLIPVGAAIEHEKQVEYEAVDVGAVLTEMDYARNRLNIVILDACRDNPFARSFRSSMQGLASMNAPTGTIVAYATAPGAVANDGPGDHGVYTGELVKAMEAPGLRIEDVFKQVRSSVRETTQGKQVPWESSSLEGDFYFKFPTAATPPVPVPDKPVPVPQTVTARGEKPARTLKTWKEPITGMEFVWVPGGCFLMGSPQTEKDREADEGPVHEVCVDGFWMARTEVTNGQFRKFRADHNSRDYSGVSLNGDNQPVVYVTWNDANDFAQWLKGQNGGQYKFRLPTEAEWEYASRAGKESSRYWGDDPNKACTHENVADLTAKRQWKWEESHDCDDGYAAIAPVGTFQANDFGIYDMLGNVWEWCEDIYGVDAYTRHDRMNPSFTDRTAGTGRVVRGGYWHSQPGGARCADRGSGLPEAMNDDLGFRLVREP</sequence>
<dbReference type="Gene3D" id="3.90.1580.10">
    <property type="entry name" value="paralog of FGE (formylglycine-generating enzyme)"/>
    <property type="match status" value="1"/>
</dbReference>
<dbReference type="HOGENOM" id="CLU_010181_1_0_7"/>
<dbReference type="eggNOG" id="COG1262">
    <property type="taxonomic scope" value="Bacteria"/>
</dbReference>
<dbReference type="EMBL" id="CP000478">
    <property type="protein sequence ID" value="ABK16255.1"/>
    <property type="molecule type" value="Genomic_DNA"/>
</dbReference>
<dbReference type="GO" id="GO:0004197">
    <property type="term" value="F:cysteine-type endopeptidase activity"/>
    <property type="evidence" value="ECO:0007669"/>
    <property type="project" value="InterPro"/>
</dbReference>
<feature type="chain" id="PRO_5002627190" evidence="2">
    <location>
        <begin position="20"/>
        <end position="554"/>
    </location>
</feature>
<dbReference type="OrthoDB" id="9768004at2"/>
<dbReference type="KEGG" id="sfu:Sfum_0556"/>
<reference evidence="4 5" key="1">
    <citation type="submission" date="2006-10" db="EMBL/GenBank/DDBJ databases">
        <title>Complete sequence of Syntrophobacter fumaroxidans MPOB.</title>
        <authorList>
            <consortium name="US DOE Joint Genome Institute"/>
            <person name="Copeland A."/>
            <person name="Lucas S."/>
            <person name="Lapidus A."/>
            <person name="Barry K."/>
            <person name="Detter J.C."/>
            <person name="Glavina del Rio T."/>
            <person name="Hammon N."/>
            <person name="Israni S."/>
            <person name="Pitluck S."/>
            <person name="Goltsman E.G."/>
            <person name="Martinez M."/>
            <person name="Schmutz J."/>
            <person name="Larimer F."/>
            <person name="Land M."/>
            <person name="Hauser L."/>
            <person name="Kyrpides N."/>
            <person name="Kim E."/>
            <person name="Boone D.R."/>
            <person name="Brockman F."/>
            <person name="Culley D."/>
            <person name="Ferry J."/>
            <person name="Gunsalus R."/>
            <person name="McInerney M.J."/>
            <person name="Morrison M."/>
            <person name="Plugge C."/>
            <person name="Rohlin L."/>
            <person name="Scholten J."/>
            <person name="Sieber J."/>
            <person name="Stams A.J.M."/>
            <person name="Worm P."/>
            <person name="Henstra A.M."/>
            <person name="Richardson P."/>
        </authorList>
    </citation>
    <scope>NUCLEOTIDE SEQUENCE [LARGE SCALE GENOMIC DNA]</scope>
    <source>
        <strain evidence="5">DSM 10017 / MPOB</strain>
    </source>
</reference>
<organism evidence="4 5">
    <name type="scientific">Syntrophobacter fumaroxidans (strain DSM 10017 / MPOB)</name>
    <dbReference type="NCBI Taxonomy" id="335543"/>
    <lineage>
        <taxon>Bacteria</taxon>
        <taxon>Pseudomonadati</taxon>
        <taxon>Thermodesulfobacteriota</taxon>
        <taxon>Syntrophobacteria</taxon>
        <taxon>Syntrophobacterales</taxon>
        <taxon>Syntrophobacteraceae</taxon>
        <taxon>Syntrophobacter</taxon>
    </lineage>
</organism>
<feature type="domain" description="Caspase family p20" evidence="3">
    <location>
        <begin position="43"/>
        <end position="172"/>
    </location>
</feature>
<dbReference type="InterPro" id="IPR001309">
    <property type="entry name" value="Pept_C14_p20"/>
</dbReference>
<dbReference type="Gene3D" id="3.40.50.1460">
    <property type="match status" value="1"/>
</dbReference>